<dbReference type="GO" id="GO:0000160">
    <property type="term" value="P:phosphorelay signal transduction system"/>
    <property type="evidence" value="ECO:0007669"/>
    <property type="project" value="InterPro"/>
</dbReference>
<dbReference type="GO" id="GO:0003677">
    <property type="term" value="F:DNA binding"/>
    <property type="evidence" value="ECO:0007669"/>
    <property type="project" value="UniProtKB-KW"/>
</dbReference>
<dbReference type="Pfam" id="PF08663">
    <property type="entry name" value="HalX"/>
    <property type="match status" value="1"/>
</dbReference>
<evidence type="ECO:0000256" key="2">
    <source>
        <dbReference type="PROSITE-ProRule" id="PRU00169"/>
    </source>
</evidence>
<feature type="modified residue" description="4-aspartylphosphate" evidence="2">
    <location>
        <position position="59"/>
    </location>
</feature>
<dbReference type="AlphaFoldDB" id="A0A554MWV7"/>
<proteinExistence type="predicted"/>
<reference evidence="5 6" key="1">
    <citation type="submission" date="2018-06" db="EMBL/GenBank/DDBJ databases">
        <title>Natronomonas sp. F16-60 a new haloarchaeon isolated from a solar saltern of Isla Cristina, Huelva, Spain.</title>
        <authorList>
            <person name="Duran-Viseras A."/>
            <person name="Sanchez-Porro C."/>
            <person name="Ventosa A."/>
        </authorList>
    </citation>
    <scope>NUCLEOTIDE SEQUENCE [LARGE SCALE GENOMIC DNA]</scope>
    <source>
        <strain evidence="5 6">F16-60</strain>
    </source>
</reference>
<protein>
    <submittedName>
        <fullName evidence="5">DNA-binding protein</fullName>
    </submittedName>
</protein>
<gene>
    <name evidence="5" type="ORF">DP107_14600</name>
</gene>
<dbReference type="Gene3D" id="3.40.50.2300">
    <property type="match status" value="1"/>
</dbReference>
<dbReference type="InterPro" id="IPR001789">
    <property type="entry name" value="Sig_transdc_resp-reg_receiver"/>
</dbReference>
<comment type="caution">
    <text evidence="5">The sequence shown here is derived from an EMBL/GenBank/DDBJ whole genome shotgun (WGS) entry which is preliminary data.</text>
</comment>
<keyword evidence="5" id="KW-0238">DNA-binding</keyword>
<dbReference type="OrthoDB" id="86314at2157"/>
<keyword evidence="3" id="KW-0175">Coiled coil</keyword>
<evidence type="ECO:0000256" key="1">
    <source>
        <dbReference type="ARBA" id="ARBA00022553"/>
    </source>
</evidence>
<evidence type="ECO:0000313" key="6">
    <source>
        <dbReference type="Proteomes" id="UP000319894"/>
    </source>
</evidence>
<accession>A0A554MWV7</accession>
<evidence type="ECO:0000259" key="4">
    <source>
        <dbReference type="PROSITE" id="PS50110"/>
    </source>
</evidence>
<dbReference type="InterPro" id="IPR011006">
    <property type="entry name" value="CheY-like_superfamily"/>
</dbReference>
<dbReference type="SUPFAM" id="SSF52172">
    <property type="entry name" value="CheY-like"/>
    <property type="match status" value="1"/>
</dbReference>
<organism evidence="5 6">
    <name type="scientific">Haloglomus irregulare</name>
    <dbReference type="NCBI Taxonomy" id="2234134"/>
    <lineage>
        <taxon>Archaea</taxon>
        <taxon>Methanobacteriati</taxon>
        <taxon>Methanobacteriota</taxon>
        <taxon>Stenosarchaea group</taxon>
        <taxon>Halobacteria</taxon>
        <taxon>Halobacteriales</taxon>
        <taxon>Natronomonadaceae</taxon>
        <taxon>Haloglomus</taxon>
    </lineage>
</organism>
<name>A0A554MWV7_9EURY</name>
<dbReference type="Proteomes" id="UP000319894">
    <property type="component" value="Unassembled WGS sequence"/>
</dbReference>
<keyword evidence="6" id="KW-1185">Reference proteome</keyword>
<dbReference type="PROSITE" id="PS50110">
    <property type="entry name" value="RESPONSE_REGULATORY"/>
    <property type="match status" value="1"/>
</dbReference>
<dbReference type="InterPro" id="IPR050595">
    <property type="entry name" value="Bact_response_regulator"/>
</dbReference>
<evidence type="ECO:0000313" key="5">
    <source>
        <dbReference type="EMBL" id="TSD09604.1"/>
    </source>
</evidence>
<dbReference type="Pfam" id="PF00072">
    <property type="entry name" value="Response_reg"/>
    <property type="match status" value="1"/>
</dbReference>
<dbReference type="RefSeq" id="WP_144262890.1">
    <property type="nucleotide sequence ID" value="NZ_QMDX01000011.1"/>
</dbReference>
<dbReference type="EMBL" id="QMDX01000011">
    <property type="protein sequence ID" value="TSD09604.1"/>
    <property type="molecule type" value="Genomic_DNA"/>
</dbReference>
<feature type="coiled-coil region" evidence="3">
    <location>
        <begin position="151"/>
        <end position="178"/>
    </location>
</feature>
<keyword evidence="1 2" id="KW-0597">Phosphoprotein</keyword>
<dbReference type="PANTHER" id="PTHR44591:SF3">
    <property type="entry name" value="RESPONSE REGULATORY DOMAIN-CONTAINING PROTEIN"/>
    <property type="match status" value="1"/>
</dbReference>
<sequence>MSQHEGASDGATILVVEDEAELRRTYELWLAADYEVRTAAEGEEALGMADESVDVVLLDRMMPGLSGKETLTELKERGLEAKFAMVTAVEPDFDIIEMGFDAYLTKPVDEERLRDTIQSLRSQGAYSDALDEYTSLLAKRETLKARKRNEELAESDAFAELEARLAELEARLEDTDSGAGDDAGFVAALRDIDEEAEHTGTEEP</sequence>
<dbReference type="InParanoid" id="A0A554MWV7"/>
<dbReference type="PANTHER" id="PTHR44591">
    <property type="entry name" value="STRESS RESPONSE REGULATOR PROTEIN 1"/>
    <property type="match status" value="1"/>
</dbReference>
<dbReference type="InterPro" id="IPR013971">
    <property type="entry name" value="HalX_domain"/>
</dbReference>
<dbReference type="SMART" id="SM00448">
    <property type="entry name" value="REC"/>
    <property type="match status" value="1"/>
</dbReference>
<feature type="domain" description="Response regulatory" evidence="4">
    <location>
        <begin position="12"/>
        <end position="121"/>
    </location>
</feature>
<evidence type="ECO:0000256" key="3">
    <source>
        <dbReference type="SAM" id="Coils"/>
    </source>
</evidence>